<feature type="domain" description="Glycosyl transferase 48" evidence="1">
    <location>
        <begin position="17"/>
        <end position="53"/>
    </location>
</feature>
<dbReference type="Proteomes" id="UP000595140">
    <property type="component" value="Unassembled WGS sequence"/>
</dbReference>
<reference evidence="2 3" key="1">
    <citation type="submission" date="2018-04" db="EMBL/GenBank/DDBJ databases">
        <authorList>
            <person name="Vogel A."/>
        </authorList>
    </citation>
    <scope>NUCLEOTIDE SEQUENCE [LARGE SCALE GENOMIC DNA]</scope>
</reference>
<dbReference type="GO" id="GO:0000148">
    <property type="term" value="C:1,3-beta-D-glucan synthase complex"/>
    <property type="evidence" value="ECO:0007669"/>
    <property type="project" value="InterPro"/>
</dbReference>
<sequence length="382" mass="42356">MLLTTNTSWLLDSLSLVGKGRDVGLNQIALFEGKVAGGNGEQVLSRDVYRLGGENIHIWFDSDSINWVLESLPKLLASSTWACVKLDIKRTLEIAIDSNRRGEYIRILEARKEGNRFIHIPFGTHNDGPNLFLKAILSFVKRARCLNKAEGFGEIGEVGESGAIAFEVAVLGETVIGPVLSRVENPTLALQDTLVLEEHLKVLNEVGDPLSDSQSNKVLSQEVVESAQVYEQKSLSIENLDIRVQSLGGQDIQHGNTTDLSFCSVEFVEKDFQNLKENTAQAEPSSSYNSQYPQLPRVCLSPFAAEFIPLKPNSYAALFDQVKDLEEGSPFKDVDFDKIDDGNMVLSNIALEDIWEEREGPILYTHSEGEDKAFNDNILKPL</sequence>
<accession>A0A484NJJ4</accession>
<dbReference type="PANTHER" id="PTHR12741:SF47">
    <property type="entry name" value="CALLOSE SYNTHASE 9"/>
    <property type="match status" value="1"/>
</dbReference>
<dbReference type="InterPro" id="IPR003440">
    <property type="entry name" value="Glyco_trans_48_dom"/>
</dbReference>
<evidence type="ECO:0000313" key="3">
    <source>
        <dbReference type="Proteomes" id="UP000595140"/>
    </source>
</evidence>
<dbReference type="AlphaFoldDB" id="A0A484NJJ4"/>
<name>A0A484NJJ4_9ASTE</name>
<evidence type="ECO:0000259" key="1">
    <source>
        <dbReference type="Pfam" id="PF02364"/>
    </source>
</evidence>
<gene>
    <name evidence="2" type="ORF">CCAM_LOCUS43076</name>
</gene>
<evidence type="ECO:0000313" key="2">
    <source>
        <dbReference type="EMBL" id="VFR01301.1"/>
    </source>
</evidence>
<dbReference type="EMBL" id="OOIL02006740">
    <property type="protein sequence ID" value="VFR01301.1"/>
    <property type="molecule type" value="Genomic_DNA"/>
</dbReference>
<dbReference type="Pfam" id="PF02364">
    <property type="entry name" value="Glucan_synthase"/>
    <property type="match status" value="1"/>
</dbReference>
<protein>
    <recommendedName>
        <fullName evidence="1">Glycosyl transferase 48 domain-containing protein</fullName>
    </recommendedName>
</protein>
<organism evidence="2 3">
    <name type="scientific">Cuscuta campestris</name>
    <dbReference type="NCBI Taxonomy" id="132261"/>
    <lineage>
        <taxon>Eukaryota</taxon>
        <taxon>Viridiplantae</taxon>
        <taxon>Streptophyta</taxon>
        <taxon>Embryophyta</taxon>
        <taxon>Tracheophyta</taxon>
        <taxon>Spermatophyta</taxon>
        <taxon>Magnoliopsida</taxon>
        <taxon>eudicotyledons</taxon>
        <taxon>Gunneridae</taxon>
        <taxon>Pentapetalae</taxon>
        <taxon>asterids</taxon>
        <taxon>lamiids</taxon>
        <taxon>Solanales</taxon>
        <taxon>Convolvulaceae</taxon>
        <taxon>Cuscuteae</taxon>
        <taxon>Cuscuta</taxon>
        <taxon>Cuscuta subgen. Grammica</taxon>
        <taxon>Cuscuta sect. Cleistogrammica</taxon>
    </lineage>
</organism>
<dbReference type="GO" id="GO:0003843">
    <property type="term" value="F:1,3-beta-D-glucan synthase activity"/>
    <property type="evidence" value="ECO:0007669"/>
    <property type="project" value="InterPro"/>
</dbReference>
<dbReference type="GO" id="GO:0005886">
    <property type="term" value="C:plasma membrane"/>
    <property type="evidence" value="ECO:0007669"/>
    <property type="project" value="TreeGrafter"/>
</dbReference>
<dbReference type="GO" id="GO:0006075">
    <property type="term" value="P:(1-&gt;3)-beta-D-glucan biosynthetic process"/>
    <property type="evidence" value="ECO:0007669"/>
    <property type="project" value="InterPro"/>
</dbReference>
<dbReference type="OrthoDB" id="1329247at2759"/>
<dbReference type="PANTHER" id="PTHR12741">
    <property type="entry name" value="LYST-INTERACTING PROTEIN LIP5 DOPAMINE RESPONSIVE PROTEIN DRG-1"/>
    <property type="match status" value="1"/>
</dbReference>
<proteinExistence type="predicted"/>
<keyword evidence="3" id="KW-1185">Reference proteome</keyword>